<feature type="domain" description="Metallo-beta-lactamase" evidence="2">
    <location>
        <begin position="13"/>
        <end position="235"/>
    </location>
</feature>
<dbReference type="SMART" id="SM00849">
    <property type="entry name" value="Lactamase_B"/>
    <property type="match status" value="1"/>
</dbReference>
<dbReference type="Proteomes" id="UP000617041">
    <property type="component" value="Unassembled WGS sequence"/>
</dbReference>
<dbReference type="RefSeq" id="WP_200788877.1">
    <property type="nucleotide sequence ID" value="NZ_JAEDAO010000001.1"/>
</dbReference>
<organism evidence="4 5">
    <name type="scientific">Ramlibacter algicola</name>
    <dbReference type="NCBI Taxonomy" id="2795217"/>
    <lineage>
        <taxon>Bacteria</taxon>
        <taxon>Pseudomonadati</taxon>
        <taxon>Pseudomonadota</taxon>
        <taxon>Betaproteobacteria</taxon>
        <taxon>Burkholderiales</taxon>
        <taxon>Comamonadaceae</taxon>
        <taxon>Ramlibacter</taxon>
    </lineage>
</organism>
<dbReference type="GO" id="GO:0004521">
    <property type="term" value="F:RNA endonuclease activity"/>
    <property type="evidence" value="ECO:0007669"/>
    <property type="project" value="TreeGrafter"/>
</dbReference>
<dbReference type="Pfam" id="PF00753">
    <property type="entry name" value="Lactamase_B"/>
    <property type="match status" value="1"/>
</dbReference>
<dbReference type="Gene3D" id="3.40.50.10890">
    <property type="match status" value="1"/>
</dbReference>
<dbReference type="Gene3D" id="3.60.15.10">
    <property type="entry name" value="Ribonuclease Z/Hydroxyacylglutathione hydrolase-like"/>
    <property type="match status" value="1"/>
</dbReference>
<dbReference type="SMART" id="SM01027">
    <property type="entry name" value="Beta-Casp"/>
    <property type="match status" value="1"/>
</dbReference>
<reference evidence="4" key="1">
    <citation type="submission" date="2020-12" db="EMBL/GenBank/DDBJ databases">
        <title>Ramlibacter sp. nov., isolated from a freshwater alga, Cryptomonas.</title>
        <authorList>
            <person name="Kim H.M."/>
            <person name="Jeon C.O."/>
        </authorList>
    </citation>
    <scope>NUCLEOTIDE SEQUENCE</scope>
    <source>
        <strain evidence="4">CrO1</strain>
    </source>
</reference>
<name>A0A934Q3J9_9BURK</name>
<dbReference type="SUPFAM" id="SSF56281">
    <property type="entry name" value="Metallo-hydrolase/oxidoreductase"/>
    <property type="match status" value="1"/>
</dbReference>
<feature type="domain" description="Beta-Casp" evidence="3">
    <location>
        <begin position="247"/>
        <end position="367"/>
    </location>
</feature>
<accession>A0A934Q3J9</accession>
<dbReference type="Pfam" id="PF07521">
    <property type="entry name" value="RMMBL"/>
    <property type="match status" value="1"/>
</dbReference>
<dbReference type="GO" id="GO:0016787">
    <property type="term" value="F:hydrolase activity"/>
    <property type="evidence" value="ECO:0007669"/>
    <property type="project" value="UniProtKB-KW"/>
</dbReference>
<dbReference type="AlphaFoldDB" id="A0A934Q3J9"/>
<evidence type="ECO:0000313" key="5">
    <source>
        <dbReference type="Proteomes" id="UP000617041"/>
    </source>
</evidence>
<dbReference type="InterPro" id="IPR001279">
    <property type="entry name" value="Metallo-B-lactamas"/>
</dbReference>
<comment type="caution">
    <text evidence="4">The sequence shown here is derived from an EMBL/GenBank/DDBJ whole genome shotgun (WGS) entry which is preliminary data.</text>
</comment>
<protein>
    <submittedName>
        <fullName evidence="4">MBL fold metallo-hydrolase</fullName>
    </submittedName>
</protein>
<dbReference type="PANTHER" id="PTHR11203:SF37">
    <property type="entry name" value="INTEGRATOR COMPLEX SUBUNIT 11"/>
    <property type="match status" value="1"/>
</dbReference>
<sequence>MRLTFLGGAGTVTGSRFLLEHGGRRLLVDCGLFQGLKQLRLRNWAPFPVPPASIDAVVLTHAHIDHSGYIPALAKHGFRGPVFCTPATRDLAGLLLPDSGHLQEEDAAYANRHGLSKHRPALPLYTEANARASLSLLEAVRFDEPFTPVPGLKARFVRAGHILGAASVHLAWDGGSVLFSGDLGRNADPLMEPPDAPPAADHVVMESTYGDRDHEDVQPEDELARVVVRTAARGGMVVIPAFAVGRAQLVLHLLARLKGQGRIPPDLPVFLDSPMATDVTQLYAKYRDEHRLDNAACEAMCHQARFVQSVEESMSLRELRMPSVIVSASGMATGGRVVHHLEAFLPDRRNTVLLVGYQAAGTRGATLAAGLRDVKIHGQHVPVRAEIASLGAMSAHADRGELLHWLDRLPHAPRSVHLVHGEPVAADSLRRDIEERHPGWSCIVAEQLATVNF</sequence>
<evidence type="ECO:0000256" key="1">
    <source>
        <dbReference type="ARBA" id="ARBA00022801"/>
    </source>
</evidence>
<dbReference type="CDD" id="cd16295">
    <property type="entry name" value="TTHA0252-CPSF-like_MBL-fold"/>
    <property type="match status" value="1"/>
</dbReference>
<dbReference type="InterPro" id="IPR022712">
    <property type="entry name" value="Beta_Casp"/>
</dbReference>
<proteinExistence type="predicted"/>
<gene>
    <name evidence="4" type="ORF">I8E28_15055</name>
</gene>
<keyword evidence="5" id="KW-1185">Reference proteome</keyword>
<dbReference type="InterPro" id="IPR036866">
    <property type="entry name" value="RibonucZ/Hydroxyglut_hydro"/>
</dbReference>
<evidence type="ECO:0000313" key="4">
    <source>
        <dbReference type="EMBL" id="MBK0393917.1"/>
    </source>
</evidence>
<keyword evidence="1" id="KW-0378">Hydrolase</keyword>
<dbReference type="EMBL" id="JAEDAO010000001">
    <property type="protein sequence ID" value="MBK0393917.1"/>
    <property type="molecule type" value="Genomic_DNA"/>
</dbReference>
<dbReference type="InterPro" id="IPR050698">
    <property type="entry name" value="MBL"/>
</dbReference>
<dbReference type="InterPro" id="IPR011108">
    <property type="entry name" value="RMMBL"/>
</dbReference>
<dbReference type="Pfam" id="PF10996">
    <property type="entry name" value="Beta-Casp"/>
    <property type="match status" value="1"/>
</dbReference>
<evidence type="ECO:0000259" key="2">
    <source>
        <dbReference type="SMART" id="SM00849"/>
    </source>
</evidence>
<dbReference type="PANTHER" id="PTHR11203">
    <property type="entry name" value="CLEAVAGE AND POLYADENYLATION SPECIFICITY FACTOR FAMILY MEMBER"/>
    <property type="match status" value="1"/>
</dbReference>
<evidence type="ECO:0000259" key="3">
    <source>
        <dbReference type="SMART" id="SM01027"/>
    </source>
</evidence>